<accession>A0A9N9IR13</accession>
<evidence type="ECO:0000313" key="2">
    <source>
        <dbReference type="Proteomes" id="UP000789759"/>
    </source>
</evidence>
<proteinExistence type="predicted"/>
<name>A0A9N9IR13_9GLOM</name>
<dbReference type="AlphaFoldDB" id="A0A9N9IR13"/>
<comment type="caution">
    <text evidence="1">The sequence shown here is derived from an EMBL/GenBank/DDBJ whole genome shotgun (WGS) entry which is preliminary data.</text>
</comment>
<feature type="non-terminal residue" evidence="1">
    <location>
        <position position="139"/>
    </location>
</feature>
<dbReference type="EMBL" id="CAJVQA010017250">
    <property type="protein sequence ID" value="CAG8747767.1"/>
    <property type="molecule type" value="Genomic_DNA"/>
</dbReference>
<keyword evidence="2" id="KW-1185">Reference proteome</keyword>
<reference evidence="1" key="1">
    <citation type="submission" date="2021-06" db="EMBL/GenBank/DDBJ databases">
        <authorList>
            <person name="Kallberg Y."/>
            <person name="Tangrot J."/>
            <person name="Rosling A."/>
        </authorList>
    </citation>
    <scope>NUCLEOTIDE SEQUENCE</scope>
    <source>
        <strain evidence="1">FL966</strain>
    </source>
</reference>
<protein>
    <submittedName>
        <fullName evidence="1">14297_t:CDS:1</fullName>
    </submittedName>
</protein>
<sequence>KDVKIDLKVLEFGKIISRCNSNSNLLNELILDKDLINQIITKNKKFAKRDKFDKIMKDITFEWKNRDISLVKDLLDIIENDNEFILFLEEYRNNILLSFLNNIRSISERTKLTEKYTLNNELVNRIHNCFNFENIFFRI</sequence>
<evidence type="ECO:0000313" key="1">
    <source>
        <dbReference type="EMBL" id="CAG8747767.1"/>
    </source>
</evidence>
<dbReference type="Proteomes" id="UP000789759">
    <property type="component" value="Unassembled WGS sequence"/>
</dbReference>
<organism evidence="1 2">
    <name type="scientific">Cetraspora pellucida</name>
    <dbReference type="NCBI Taxonomy" id="1433469"/>
    <lineage>
        <taxon>Eukaryota</taxon>
        <taxon>Fungi</taxon>
        <taxon>Fungi incertae sedis</taxon>
        <taxon>Mucoromycota</taxon>
        <taxon>Glomeromycotina</taxon>
        <taxon>Glomeromycetes</taxon>
        <taxon>Diversisporales</taxon>
        <taxon>Gigasporaceae</taxon>
        <taxon>Cetraspora</taxon>
    </lineage>
</organism>
<gene>
    <name evidence="1" type="ORF">CPELLU_LOCUS14506</name>
</gene>